<evidence type="ECO:0000256" key="1">
    <source>
        <dbReference type="SAM" id="MobiDB-lite"/>
    </source>
</evidence>
<comment type="caution">
    <text evidence="4">The sequence shown here is derived from an EMBL/GenBank/DDBJ whole genome shotgun (WGS) entry which is preliminary data.</text>
</comment>
<organism evidence="4 5">
    <name type="scientific">Madurella fahalii</name>
    <dbReference type="NCBI Taxonomy" id="1157608"/>
    <lineage>
        <taxon>Eukaryota</taxon>
        <taxon>Fungi</taxon>
        <taxon>Dikarya</taxon>
        <taxon>Ascomycota</taxon>
        <taxon>Pezizomycotina</taxon>
        <taxon>Sordariomycetes</taxon>
        <taxon>Sordariomycetidae</taxon>
        <taxon>Sordariales</taxon>
        <taxon>Sordariales incertae sedis</taxon>
        <taxon>Madurella</taxon>
    </lineage>
</organism>
<reference evidence="4 5" key="1">
    <citation type="submission" date="2024-09" db="EMBL/GenBank/DDBJ databases">
        <title>Itraconazole resistance in Madurella fahalii resulting from another homologue of gene encoding cytochrome P450 14-alpha sterol demethylase (CYP51).</title>
        <authorList>
            <person name="Yoshioka I."/>
            <person name="Fahal A.H."/>
            <person name="Kaneko S."/>
            <person name="Yaguchi T."/>
        </authorList>
    </citation>
    <scope>NUCLEOTIDE SEQUENCE [LARGE SCALE GENOMIC DNA]</scope>
    <source>
        <strain evidence="4 5">IFM 68171</strain>
    </source>
</reference>
<feature type="domain" description="DUF7605" evidence="3">
    <location>
        <begin position="783"/>
        <end position="963"/>
    </location>
</feature>
<evidence type="ECO:0000313" key="4">
    <source>
        <dbReference type="EMBL" id="GAB1312304.1"/>
    </source>
</evidence>
<evidence type="ECO:0000313" key="5">
    <source>
        <dbReference type="Proteomes" id="UP001628179"/>
    </source>
</evidence>
<protein>
    <submittedName>
        <fullName evidence="4">Dynamin N-terminal domain-containing protein</fullName>
    </submittedName>
</protein>
<gene>
    <name evidence="4" type="ORF">MFIFM68171_02514</name>
</gene>
<dbReference type="SUPFAM" id="SSF52540">
    <property type="entry name" value="P-loop containing nucleoside triphosphate hydrolases"/>
    <property type="match status" value="1"/>
</dbReference>
<name>A0ABQ0G3H7_9PEZI</name>
<evidence type="ECO:0000259" key="2">
    <source>
        <dbReference type="Pfam" id="PF00350"/>
    </source>
</evidence>
<dbReference type="InterPro" id="IPR045063">
    <property type="entry name" value="Dynamin_N"/>
</dbReference>
<feature type="compositionally biased region" description="Polar residues" evidence="1">
    <location>
        <begin position="175"/>
        <end position="190"/>
    </location>
</feature>
<feature type="domain" description="Dynamin N-terminal" evidence="2">
    <location>
        <begin position="308"/>
        <end position="547"/>
    </location>
</feature>
<evidence type="ECO:0000259" key="3">
    <source>
        <dbReference type="Pfam" id="PF24564"/>
    </source>
</evidence>
<dbReference type="Pfam" id="PF24564">
    <property type="entry name" value="DUF7605"/>
    <property type="match status" value="1"/>
</dbReference>
<dbReference type="InterPro" id="IPR056024">
    <property type="entry name" value="DUF7605"/>
</dbReference>
<dbReference type="InterPro" id="IPR027417">
    <property type="entry name" value="P-loop_NTPase"/>
</dbReference>
<dbReference type="EMBL" id="BAAFSV010000001">
    <property type="protein sequence ID" value="GAB1312304.1"/>
    <property type="molecule type" value="Genomic_DNA"/>
</dbReference>
<feature type="region of interest" description="Disordered" evidence="1">
    <location>
        <begin position="1"/>
        <end position="25"/>
    </location>
</feature>
<dbReference type="RefSeq" id="XP_070914037.1">
    <property type="nucleotide sequence ID" value="XM_071057936.1"/>
</dbReference>
<feature type="compositionally biased region" description="Polar residues" evidence="1">
    <location>
        <begin position="127"/>
        <end position="136"/>
    </location>
</feature>
<dbReference type="Gene3D" id="3.40.50.300">
    <property type="entry name" value="P-loop containing nucleotide triphosphate hydrolases"/>
    <property type="match status" value="1"/>
</dbReference>
<dbReference type="PANTHER" id="PTHR36681:SF3">
    <property type="entry name" value="NUCLEAR GTPASE, GERMINAL CENTER-ASSOCIATED, TANDEM DUPLICATE 3"/>
    <property type="match status" value="1"/>
</dbReference>
<proteinExistence type="predicted"/>
<feature type="compositionally biased region" description="Low complexity" evidence="1">
    <location>
        <begin position="87"/>
        <end position="104"/>
    </location>
</feature>
<dbReference type="PANTHER" id="PTHR36681">
    <property type="entry name" value="NUCLEAR GTPASE, GERMINAL CENTER-ASSOCIATED, TANDEM DUPLICATE 3"/>
    <property type="match status" value="1"/>
</dbReference>
<accession>A0ABQ0G3H7</accession>
<sequence>MSGASRPHTPTFRFGESGNDSHSFTFADGWIDASARRGSSADLGQHLSPPGTIERRTPQARLPSPDNRSDDPSSPTFDVGELRDVLPATEPRSSSTSPASSARPGPKLLSAQTNEGLQSIVPRSVRSRNGSETGSSPPAVYVFGQPQPVEFTFRSLHNATPLPSRQPSPQPSTPGAVTNRTGHGSPQSSGIAVPQLSLPSPAPSDLTTEASATVRGALPRNRTSDVSILSETDDHVTAYDVRDEKAPTHRFFTTEFQSTLQAGLGIARATSAEVRRLGSLVGSEGDLKKLLDDAQELCAFQGSDTKTIAVLGDSGEGKSSLINSLLHLPGIAKTGDIGSACTSVVTEYRQKRPDHSALIAIEVEHLSAAAIEEVIKELLWSYRQLYLPGVEGEGTSAEDYARYQRESGQAWSALEAAFKHKLGFGERMLQDMSEGALERITAQLIQWSHELEWPGGGINGLWQSTANSAEECAEKTAIFMQDKYWPFTKLIRIYLNAQVLKTGVILADLPGLQDTNLARVRATHDYLLKCNHIFIVAKISRAITDQSLRSSLFAVLSRHVPLEWEESAAKSLKIAVVCTKTEDIDTEAAAREFCGAGKPIPASHIEDLEAQIADAKATGNRILKKALKQRRDLLLINARNAHVTSGLQRAYAAKVPAGRLDVFCVSNKHYAKYSRKGDAELVRASGIPALRQFCYSITADAQLREARHFLQAKLFSLVNSVGLWIDGRLRRIRGKHAFDMGDGRKLLQVVDGMAKILSMELNTLIDSFRSCFAEQILGIIDNRHGNWEAAAKAEARQWRDWHWTQYDAWCRNNGHHSTQKRVNVDWNAQIVWKMRTELDFQWDIVEEEVDAVFNELLAAVEEQFNGLKTAISTTTTPSAWGTQLIAGIDPRIQDCRYKLTRAQEDFARNVTLLRRYICEPSHSSYILDSMIPTYRAASTQFGTDKKKRQRDIVEGRITDEALFPGSAIALQQRMDALLLKTKEALGMLFAQITHDVKRDINFLFASRTERQQDNIGPGSDGEKLQDILGTVKKLKARAEEVRSAAGE</sequence>
<feature type="region of interest" description="Disordered" evidence="1">
    <location>
        <begin position="37"/>
        <end position="143"/>
    </location>
</feature>
<dbReference type="Pfam" id="PF00350">
    <property type="entry name" value="Dynamin_N"/>
    <property type="match status" value="1"/>
</dbReference>
<keyword evidence="5" id="KW-1185">Reference proteome</keyword>
<feature type="region of interest" description="Disordered" evidence="1">
    <location>
        <begin position="158"/>
        <end position="218"/>
    </location>
</feature>
<dbReference type="GeneID" id="98173259"/>
<dbReference type="Proteomes" id="UP001628179">
    <property type="component" value="Unassembled WGS sequence"/>
</dbReference>